<dbReference type="GO" id="GO:0006629">
    <property type="term" value="P:lipid metabolic process"/>
    <property type="evidence" value="ECO:0007669"/>
    <property type="project" value="InterPro"/>
</dbReference>
<evidence type="ECO:0000259" key="2">
    <source>
        <dbReference type="Pfam" id="PF00487"/>
    </source>
</evidence>
<keyword evidence="1" id="KW-0812">Transmembrane</keyword>
<feature type="transmembrane region" description="Helical" evidence="1">
    <location>
        <begin position="172"/>
        <end position="190"/>
    </location>
</feature>
<evidence type="ECO:0000256" key="1">
    <source>
        <dbReference type="SAM" id="Phobius"/>
    </source>
</evidence>
<dbReference type="InterPro" id="IPR005804">
    <property type="entry name" value="FA_desaturase_dom"/>
</dbReference>
<sequence length="337" mass="38883">MSVKSKVLFPDSLYAKDPARWRFALLRDAVGFVVFWILACWLPFPWSLLAGVLCGGAIAALFVLGHDAAHGTYSTDAHRNARVAQLLLLPSLTPVPLWKLGHNRIHHGLTGLPADWIWHPASPADYKNMNPVERGWYRVCRSPWGFWLYYTVEVWWRGMAWYSIRNREHRNGWIPVLLFLVAWFWLSAMVGGLSGVATGLVLPLLVFQETIGFVVFVNHTHPRVGFHASRTGWNAAEVQLRDSTTYKSRFFGFWLHNILYHVPHHVDTRIPWFALPEALDILAQAFPHLIIERESPVRSAFRYARACFLYDFDRKLWIPRSPSQWRTPERPPEGNPV</sequence>
<evidence type="ECO:0000313" key="4">
    <source>
        <dbReference type="Proteomes" id="UP000005522"/>
    </source>
</evidence>
<dbReference type="GO" id="GO:0016491">
    <property type="term" value="F:oxidoreductase activity"/>
    <property type="evidence" value="ECO:0007669"/>
    <property type="project" value="InterPro"/>
</dbReference>
<dbReference type="RefSeq" id="WP_004872464.1">
    <property type="nucleotide sequence ID" value="NZ_CP005986.1"/>
</dbReference>
<feature type="transmembrane region" description="Helical" evidence="1">
    <location>
        <begin position="44"/>
        <end position="64"/>
    </location>
</feature>
<dbReference type="HOGENOM" id="CLU_033094_3_1_6"/>
<dbReference type="AlphaFoldDB" id="A0A059ZV12"/>
<name>A0A059ZV12_ACICK</name>
<organism evidence="3 4">
    <name type="scientific">Acidithiobacillus caldus (strain ATCC 51756 / DSM 8584 / KU)</name>
    <dbReference type="NCBI Taxonomy" id="637389"/>
    <lineage>
        <taxon>Bacteria</taxon>
        <taxon>Pseudomonadati</taxon>
        <taxon>Pseudomonadota</taxon>
        <taxon>Acidithiobacillia</taxon>
        <taxon>Acidithiobacillales</taxon>
        <taxon>Acidithiobacillaceae</taxon>
        <taxon>Acidithiobacillus</taxon>
    </lineage>
</organism>
<dbReference type="Proteomes" id="UP000005522">
    <property type="component" value="Chromosome"/>
</dbReference>
<dbReference type="EMBL" id="CP005986">
    <property type="protein sequence ID" value="AIA55465.1"/>
    <property type="molecule type" value="Genomic_DNA"/>
</dbReference>
<accession>A0A059ZV12</accession>
<proteinExistence type="predicted"/>
<dbReference type="KEGG" id="acz:Acaty_c1601"/>
<keyword evidence="1" id="KW-0472">Membrane</keyword>
<dbReference type="eggNOG" id="COG3239">
    <property type="taxonomic scope" value="Bacteria"/>
</dbReference>
<keyword evidence="1" id="KW-1133">Transmembrane helix</keyword>
<feature type="domain" description="Fatty acid desaturase" evidence="2">
    <location>
        <begin position="46"/>
        <end position="288"/>
    </location>
</feature>
<dbReference type="InterPro" id="IPR012171">
    <property type="entry name" value="Fatty_acid_desaturase"/>
</dbReference>
<dbReference type="PANTHER" id="PTHR32100">
    <property type="entry name" value="OMEGA-6 FATTY ACID DESATURASE, CHLOROPLASTIC"/>
    <property type="match status" value="1"/>
</dbReference>
<feature type="transmembrane region" description="Helical" evidence="1">
    <location>
        <begin position="196"/>
        <end position="217"/>
    </location>
</feature>
<protein>
    <submittedName>
        <fullName evidence="3">Fatty acid desaturase</fullName>
    </submittedName>
</protein>
<feature type="transmembrane region" description="Helical" evidence="1">
    <location>
        <begin position="21"/>
        <end position="38"/>
    </location>
</feature>
<evidence type="ECO:0000313" key="3">
    <source>
        <dbReference type="EMBL" id="AIA55465.1"/>
    </source>
</evidence>
<dbReference type="Pfam" id="PF00487">
    <property type="entry name" value="FA_desaturase"/>
    <property type="match status" value="1"/>
</dbReference>
<gene>
    <name evidence="3" type="ORF">Acaty_c1601</name>
</gene>
<reference evidence="3 4" key="1">
    <citation type="journal article" date="2009" name="J. Bacteriol.">
        <title>Draft genome sequence of the extremely acidophilic bacterium Acidithiobacillus caldus ATCC 51756 reveals metabolic versatility in the genus Acidithiobacillus.</title>
        <authorList>
            <person name="Valdes J."/>
            <person name="Quatrini R."/>
            <person name="Hallberg K."/>
            <person name="Dopson M."/>
            <person name="Valenzuela P.D."/>
            <person name="Holmes D.S."/>
        </authorList>
    </citation>
    <scope>NUCLEOTIDE SEQUENCE [LARGE SCALE GENOMIC DNA]</scope>
    <source>
        <strain evidence="4">ATCC 51756 / DSM 8584 / KU</strain>
    </source>
</reference>